<dbReference type="Pfam" id="PF22667">
    <property type="entry name" value="Lon_lid"/>
    <property type="match status" value="1"/>
</dbReference>
<dbReference type="PRINTS" id="PR00830">
    <property type="entry name" value="ENDOLAPTASE"/>
</dbReference>
<dbReference type="InterPro" id="IPR003111">
    <property type="entry name" value="Lon_prtase_N"/>
</dbReference>
<dbReference type="InterPro" id="IPR003959">
    <property type="entry name" value="ATPase_AAA_core"/>
</dbReference>
<dbReference type="SUPFAM" id="SSF52540">
    <property type="entry name" value="P-loop containing nucleoside triphosphate hydrolases"/>
    <property type="match status" value="1"/>
</dbReference>
<dbReference type="PROSITE" id="PS51787">
    <property type="entry name" value="LON_N"/>
    <property type="match status" value="1"/>
</dbReference>
<dbReference type="InterPro" id="IPR020568">
    <property type="entry name" value="Ribosomal_Su5_D2-typ_SF"/>
</dbReference>
<dbReference type="GO" id="GO:0004252">
    <property type="term" value="F:serine-type endopeptidase activity"/>
    <property type="evidence" value="ECO:0007669"/>
    <property type="project" value="UniProtKB-UniRule"/>
</dbReference>
<dbReference type="InterPro" id="IPR054594">
    <property type="entry name" value="Lon_lid"/>
</dbReference>
<evidence type="ECO:0000256" key="13">
    <source>
        <dbReference type="ARBA" id="ARBA00082722"/>
    </source>
</evidence>
<evidence type="ECO:0000259" key="21">
    <source>
        <dbReference type="PROSITE" id="PS51786"/>
    </source>
</evidence>
<evidence type="ECO:0000256" key="6">
    <source>
        <dbReference type="ARBA" id="ARBA00022825"/>
    </source>
</evidence>
<dbReference type="InterPro" id="IPR008268">
    <property type="entry name" value="Peptidase_S16_AS"/>
</dbReference>
<comment type="induction">
    <text evidence="14">By heat shock.</text>
</comment>
<comment type="subunit">
    <text evidence="14 15">Homohexamer. Organized in a ring with a central cavity.</text>
</comment>
<keyword evidence="3 14" id="KW-0645">Protease</keyword>
<keyword evidence="6 14" id="KW-0720">Serine protease</keyword>
<accession>A0A2A6RIH1</accession>
<protein>
    <recommendedName>
        <fullName evidence="12 14">Lon protease</fullName>
        <ecNumber evidence="11 14">3.4.21.53</ecNumber>
    </recommendedName>
    <alternativeName>
        <fullName evidence="13 14">ATP-dependent protease La</fullName>
    </alternativeName>
</protein>
<keyword evidence="5 14" id="KW-0378">Hydrolase</keyword>
<proteinExistence type="evidence at transcript level"/>
<feature type="region of interest" description="Disordered" evidence="20">
    <location>
        <begin position="582"/>
        <end position="612"/>
    </location>
</feature>
<dbReference type="InterPro" id="IPR046336">
    <property type="entry name" value="Lon_prtase_N_sf"/>
</dbReference>
<dbReference type="EMBL" id="NQWI01000049">
    <property type="protein sequence ID" value="PDW02877.1"/>
    <property type="molecule type" value="Genomic_DNA"/>
</dbReference>
<dbReference type="Gene3D" id="3.30.230.10">
    <property type="match status" value="1"/>
</dbReference>
<dbReference type="InterPro" id="IPR008269">
    <property type="entry name" value="Lon_proteolytic"/>
</dbReference>
<keyword evidence="7 14" id="KW-0067">ATP-binding</keyword>
<feature type="active site" evidence="14 16">
    <location>
        <position position="729"/>
    </location>
</feature>
<dbReference type="Gene3D" id="1.10.8.60">
    <property type="match status" value="1"/>
</dbReference>
<dbReference type="PANTHER" id="PTHR10046">
    <property type="entry name" value="ATP DEPENDENT LON PROTEASE FAMILY MEMBER"/>
    <property type="match status" value="1"/>
</dbReference>
<dbReference type="GO" id="GO:0005524">
    <property type="term" value="F:ATP binding"/>
    <property type="evidence" value="ECO:0007669"/>
    <property type="project" value="UniProtKB-UniRule"/>
</dbReference>
<evidence type="ECO:0000313" key="24">
    <source>
        <dbReference type="Proteomes" id="UP000220527"/>
    </source>
</evidence>
<dbReference type="GO" id="GO:0006515">
    <property type="term" value="P:protein quality control for misfolded or incompletely synthesized proteins"/>
    <property type="evidence" value="ECO:0007669"/>
    <property type="project" value="UniProtKB-UniRule"/>
</dbReference>
<comment type="subcellular location">
    <subcellularLocation>
        <location evidence="1 14 15">Cytoplasm</location>
    </subcellularLocation>
</comment>
<evidence type="ECO:0000313" key="23">
    <source>
        <dbReference type="EMBL" id="PDW02877.1"/>
    </source>
</evidence>
<dbReference type="Gene3D" id="1.20.5.5270">
    <property type="match status" value="1"/>
</dbReference>
<dbReference type="InterPro" id="IPR027065">
    <property type="entry name" value="Lon_Prtase"/>
</dbReference>
<evidence type="ECO:0000256" key="10">
    <source>
        <dbReference type="ARBA" id="ARBA00053875"/>
    </source>
</evidence>
<dbReference type="InterPro" id="IPR027417">
    <property type="entry name" value="P-loop_NTPase"/>
</dbReference>
<dbReference type="Proteomes" id="UP000220527">
    <property type="component" value="Unassembled WGS sequence"/>
</dbReference>
<dbReference type="SMART" id="SM00464">
    <property type="entry name" value="LON"/>
    <property type="match status" value="1"/>
</dbReference>
<dbReference type="PIRSF" id="PIRSF001174">
    <property type="entry name" value="Lon_proteas"/>
    <property type="match status" value="1"/>
</dbReference>
<evidence type="ECO:0000256" key="9">
    <source>
        <dbReference type="ARBA" id="ARBA00050665"/>
    </source>
</evidence>
<dbReference type="GO" id="GO:0034605">
    <property type="term" value="P:cellular response to heat"/>
    <property type="evidence" value="ECO:0007669"/>
    <property type="project" value="UniProtKB-UniRule"/>
</dbReference>
<evidence type="ECO:0000256" key="2">
    <source>
        <dbReference type="ARBA" id="ARBA00022490"/>
    </source>
</evidence>
<evidence type="ECO:0000256" key="18">
    <source>
        <dbReference type="PROSITE-ProRule" id="PRU01122"/>
    </source>
</evidence>
<evidence type="ECO:0000259" key="22">
    <source>
        <dbReference type="PROSITE" id="PS51787"/>
    </source>
</evidence>
<evidence type="ECO:0000256" key="3">
    <source>
        <dbReference type="ARBA" id="ARBA00022670"/>
    </source>
</evidence>
<dbReference type="InterPro" id="IPR014721">
    <property type="entry name" value="Ribsml_uS5_D2-typ_fold_subgr"/>
</dbReference>
<keyword evidence="24" id="KW-1185">Reference proteome</keyword>
<feature type="compositionally biased region" description="Polar residues" evidence="20">
    <location>
        <begin position="588"/>
        <end position="608"/>
    </location>
</feature>
<gene>
    <name evidence="14 23" type="primary">lon</name>
    <name evidence="23" type="ORF">CJ255_11770</name>
</gene>
<evidence type="ECO:0000256" key="11">
    <source>
        <dbReference type="ARBA" id="ARBA00066743"/>
    </source>
</evidence>
<dbReference type="InterPro" id="IPR003593">
    <property type="entry name" value="AAA+_ATPase"/>
</dbReference>
<feature type="binding site" evidence="14 17">
    <location>
        <begin position="372"/>
        <end position="379"/>
    </location>
    <ligand>
        <name>ATP</name>
        <dbReference type="ChEBI" id="CHEBI:30616"/>
    </ligand>
</feature>
<comment type="catalytic activity">
    <reaction evidence="9 14 15 18">
        <text>Hydrolysis of proteins in presence of ATP.</text>
        <dbReference type="EC" id="3.4.21.53"/>
    </reaction>
</comment>
<dbReference type="InterPro" id="IPR015947">
    <property type="entry name" value="PUA-like_sf"/>
</dbReference>
<evidence type="ECO:0000256" key="15">
    <source>
        <dbReference type="PIRNR" id="PIRNR001174"/>
    </source>
</evidence>
<dbReference type="Gene3D" id="3.40.50.300">
    <property type="entry name" value="P-loop containing nucleotide triphosphate hydrolases"/>
    <property type="match status" value="1"/>
</dbReference>
<dbReference type="PROSITE" id="PS51786">
    <property type="entry name" value="LON_PROTEOLYTIC"/>
    <property type="match status" value="1"/>
</dbReference>
<dbReference type="Pfam" id="PF02190">
    <property type="entry name" value="LON_substr_bdg"/>
    <property type="match status" value="1"/>
</dbReference>
<dbReference type="OrthoDB" id="9803599at2"/>
<dbReference type="InterPro" id="IPR004815">
    <property type="entry name" value="Lon_bac/euk-typ"/>
</dbReference>
<dbReference type="FunFam" id="1.20.5.5270:FF:000002">
    <property type="entry name" value="Lon protease homolog"/>
    <property type="match status" value="1"/>
</dbReference>
<evidence type="ECO:0000256" key="16">
    <source>
        <dbReference type="PIRSR" id="PIRSR001174-1"/>
    </source>
</evidence>
<dbReference type="AlphaFoldDB" id="A0A2A6RIH1"/>
<evidence type="ECO:0000256" key="17">
    <source>
        <dbReference type="PIRSR" id="PIRSR001174-2"/>
    </source>
</evidence>
<dbReference type="GO" id="GO:0005737">
    <property type="term" value="C:cytoplasm"/>
    <property type="evidence" value="ECO:0007669"/>
    <property type="project" value="UniProtKB-SubCell"/>
</dbReference>
<organism evidence="23 24">
    <name type="scientific">Candidatus Viridilinea mediisalina</name>
    <dbReference type="NCBI Taxonomy" id="2024553"/>
    <lineage>
        <taxon>Bacteria</taxon>
        <taxon>Bacillati</taxon>
        <taxon>Chloroflexota</taxon>
        <taxon>Chloroflexia</taxon>
        <taxon>Chloroflexales</taxon>
        <taxon>Chloroflexineae</taxon>
        <taxon>Oscillochloridaceae</taxon>
        <taxon>Candidatus Viridilinea</taxon>
    </lineage>
</organism>
<name>A0A2A6RIH1_9CHLR</name>
<dbReference type="SUPFAM" id="SSF88697">
    <property type="entry name" value="PUA domain-like"/>
    <property type="match status" value="1"/>
</dbReference>
<keyword evidence="8 14" id="KW-0346">Stress response</keyword>
<dbReference type="FunFam" id="3.40.50.300:FF:000021">
    <property type="entry name" value="Lon protease homolog"/>
    <property type="match status" value="1"/>
</dbReference>
<comment type="caution">
    <text evidence="23">The sequence shown here is derived from an EMBL/GenBank/DDBJ whole genome shotgun (WGS) entry which is preliminary data.</text>
</comment>
<feature type="active site" evidence="14 16">
    <location>
        <position position="772"/>
    </location>
</feature>
<dbReference type="Pfam" id="PF05362">
    <property type="entry name" value="Lon_C"/>
    <property type="match status" value="1"/>
</dbReference>
<dbReference type="CDD" id="cd19500">
    <property type="entry name" value="RecA-like_Lon"/>
    <property type="match status" value="1"/>
</dbReference>
<dbReference type="SMART" id="SM00382">
    <property type="entry name" value="AAA"/>
    <property type="match status" value="1"/>
</dbReference>
<evidence type="ECO:0000256" key="1">
    <source>
        <dbReference type="ARBA" id="ARBA00004496"/>
    </source>
</evidence>
<keyword evidence="2 14" id="KW-0963">Cytoplasm</keyword>
<dbReference type="InterPro" id="IPR027543">
    <property type="entry name" value="Lon_bac"/>
</dbReference>
<evidence type="ECO:0000256" key="20">
    <source>
        <dbReference type="SAM" id="MobiDB-lite"/>
    </source>
</evidence>
<sequence>MQEPTEITTDPSQDQIQSLPLVVLESAVVFPHTVISLTLDEHNVAAVEVALKQGRQILLAPKRPDADTEAPLSEQLFPVAVVGRIEQSGVLPGGASGIIVRGLVRVELGVQDASTTYARFAYTSRPDQVERTPELEALMVEVRAVIDAVLELRPGVTQEIRNFVRSIDDPGHLADNTGYSPDYTFEERLDLLQTFDLMERLTKVRELYHKQLAVLEIQSRLRQEVQEGSARQQREFYLRQQLRAIQKELGEDDSETAELDDLREKLATAQLPDLAQKEAERELGRLRRINGSSPEYQMVRTYLEWLAELPWSKHSGKEVDIALARQVLDEDHYGLETVKERLLEYLAVRQRRAALGEDSGRAGREPILAFVGPPGVGKTSLGQSIARALGRVFVRMSLGGVRDEAELRGFRRTYIGSQPGRIIQELRRAGSADPVIMLDEIDKLGNDYRGDPASALLEVLDPEQNHTFTDHYLNLPFDLSKVLFLATANTWDAVPPPLRDRMEVIELSGYIEDEKVRITQTHLIPRQLRANGLQSHEVVLEEEALRTLINGYTREAGVRNLERNISGVLRKVVRKLAEEEGRAAKDAAQNSEEAQQTPEAQEVTPSSEDAQHAPEAQVVIDTAFVRDALGRQRFYNEAQERIDQPGVATGMVWTAVGGDIIFVEAMALEGNRELRITGQLGEVMRESAEAALTYVRSRAATLGIDAKFFDQHAIHIHVPAGAVPKDGPSAGITIATALASAATGRLVRDDVAMTGEISLRGRVLPIGGIKEKALGAHRAGIKTIILPRRNLADLDDFPAEVRTELTFVPVDTLDEVLAMALRPPTEAQFDQVVAAMPQGQLVG</sequence>
<feature type="domain" description="Lon N-terminal" evidence="22">
    <location>
        <begin position="19"/>
        <end position="212"/>
    </location>
</feature>
<dbReference type="Pfam" id="PF00004">
    <property type="entry name" value="AAA"/>
    <property type="match status" value="1"/>
</dbReference>
<dbReference type="HAMAP" id="MF_01973">
    <property type="entry name" value="lon_bact"/>
    <property type="match status" value="1"/>
</dbReference>
<evidence type="ECO:0000256" key="12">
    <source>
        <dbReference type="ARBA" id="ARBA00071934"/>
    </source>
</evidence>
<keyword evidence="4 14" id="KW-0547">Nucleotide-binding</keyword>
<comment type="function">
    <text evidence="10 14">ATP-dependent serine protease that mediates the selective degradation of mutant and abnormal proteins as well as certain short-lived regulatory proteins. Required for cellular homeostasis and for survival from DNA damage and developmental changes induced by stress. Degrades polypeptides processively to yield small peptide fragments that are 5 to 10 amino acids long. Binds to DNA in a double-stranded, site-specific manner.</text>
</comment>
<evidence type="ECO:0000256" key="4">
    <source>
        <dbReference type="ARBA" id="ARBA00022741"/>
    </source>
</evidence>
<dbReference type="Gene3D" id="1.20.58.1480">
    <property type="match status" value="1"/>
</dbReference>
<dbReference type="GO" id="GO:0043565">
    <property type="term" value="F:sequence-specific DNA binding"/>
    <property type="evidence" value="ECO:0007669"/>
    <property type="project" value="UniProtKB-UniRule"/>
</dbReference>
<feature type="domain" description="Lon proteolytic" evidence="21">
    <location>
        <begin position="642"/>
        <end position="823"/>
    </location>
</feature>
<reference evidence="24" key="1">
    <citation type="submission" date="2017-08" db="EMBL/GenBank/DDBJ databases">
        <authorList>
            <person name="Grouzdev D.S."/>
            <person name="Gaisin V.A."/>
            <person name="Rysina M.S."/>
            <person name="Gorlenko V.M."/>
        </authorList>
    </citation>
    <scope>NUCLEOTIDE SEQUENCE [LARGE SCALE GENOMIC DNA]</scope>
    <source>
        <strain evidence="24">Kir15-3F</strain>
    </source>
</reference>
<evidence type="ECO:0000256" key="7">
    <source>
        <dbReference type="ARBA" id="ARBA00022840"/>
    </source>
</evidence>
<evidence type="ECO:0000256" key="19">
    <source>
        <dbReference type="RuleBase" id="RU000591"/>
    </source>
</evidence>
<evidence type="ECO:0000256" key="8">
    <source>
        <dbReference type="ARBA" id="ARBA00023016"/>
    </source>
</evidence>
<dbReference type="NCBIfam" id="TIGR00763">
    <property type="entry name" value="lon"/>
    <property type="match status" value="1"/>
</dbReference>
<dbReference type="EC" id="3.4.21.53" evidence="11 14"/>
<comment type="similarity">
    <text evidence="14 15 18 19">Belongs to the peptidase S16 family.</text>
</comment>
<dbReference type="PROSITE" id="PS01046">
    <property type="entry name" value="LON_SER"/>
    <property type="match status" value="1"/>
</dbReference>
<dbReference type="RefSeq" id="WP_097644299.1">
    <property type="nucleotide sequence ID" value="NZ_NQWI01000049.1"/>
</dbReference>
<dbReference type="GO" id="GO:0016887">
    <property type="term" value="F:ATP hydrolysis activity"/>
    <property type="evidence" value="ECO:0007669"/>
    <property type="project" value="UniProtKB-UniRule"/>
</dbReference>
<evidence type="ECO:0000256" key="5">
    <source>
        <dbReference type="ARBA" id="ARBA00022801"/>
    </source>
</evidence>
<dbReference type="Gene3D" id="2.30.130.40">
    <property type="entry name" value="LON domain-like"/>
    <property type="match status" value="1"/>
</dbReference>
<dbReference type="SUPFAM" id="SSF54211">
    <property type="entry name" value="Ribosomal protein S5 domain 2-like"/>
    <property type="match status" value="1"/>
</dbReference>
<dbReference type="GO" id="GO:0004176">
    <property type="term" value="F:ATP-dependent peptidase activity"/>
    <property type="evidence" value="ECO:0007669"/>
    <property type="project" value="UniProtKB-UniRule"/>
</dbReference>
<evidence type="ECO:0000256" key="14">
    <source>
        <dbReference type="HAMAP-Rule" id="MF_01973"/>
    </source>
</evidence>